<dbReference type="EMBL" id="JAPDFW010000053">
    <property type="protein sequence ID" value="KAJ5078420.1"/>
    <property type="molecule type" value="Genomic_DNA"/>
</dbReference>
<dbReference type="AlphaFoldDB" id="A0A9Q0LV27"/>
<evidence type="ECO:0000313" key="2">
    <source>
        <dbReference type="EMBL" id="KAJ5078420.1"/>
    </source>
</evidence>
<organism evidence="2 3">
    <name type="scientific">Anaeramoeba ignava</name>
    <name type="common">Anaerobic marine amoeba</name>
    <dbReference type="NCBI Taxonomy" id="1746090"/>
    <lineage>
        <taxon>Eukaryota</taxon>
        <taxon>Metamonada</taxon>
        <taxon>Anaeramoebidae</taxon>
        <taxon>Anaeramoeba</taxon>
    </lineage>
</organism>
<accession>A0A9Q0LV27</accession>
<reference evidence="2" key="1">
    <citation type="submission" date="2022-10" db="EMBL/GenBank/DDBJ databases">
        <title>Novel sulphate-reducing endosymbionts in the free-living metamonad Anaeramoeba.</title>
        <authorList>
            <person name="Jerlstrom-Hultqvist J."/>
            <person name="Cepicka I."/>
            <person name="Gallot-Lavallee L."/>
            <person name="Salas-Leiva D."/>
            <person name="Curtis B.A."/>
            <person name="Zahonova K."/>
            <person name="Pipaliya S."/>
            <person name="Dacks J."/>
            <person name="Roger A.J."/>
        </authorList>
    </citation>
    <scope>NUCLEOTIDE SEQUENCE</scope>
    <source>
        <strain evidence="2">BMAN</strain>
    </source>
</reference>
<feature type="region of interest" description="Disordered" evidence="1">
    <location>
        <begin position="63"/>
        <end position="92"/>
    </location>
</feature>
<gene>
    <name evidence="2" type="ORF">M0811_04745</name>
</gene>
<sequence>MKSQFLSQGEKKLMVELEAKIQQETKKLKEFKHFQKHPQNIQKQNTNEQNKIITMNLNDILKKKETSKQNENDENDENDDKIQILDESSDSITPKQIQQTIDDLQFKLNKIVMRDCIICGQITLKNLYDPFFDPNDPELSSWDIKRKK</sequence>
<evidence type="ECO:0000313" key="3">
    <source>
        <dbReference type="Proteomes" id="UP001149090"/>
    </source>
</evidence>
<dbReference type="Proteomes" id="UP001149090">
    <property type="component" value="Unassembled WGS sequence"/>
</dbReference>
<keyword evidence="3" id="KW-1185">Reference proteome</keyword>
<proteinExistence type="predicted"/>
<name>A0A9Q0LV27_ANAIG</name>
<protein>
    <submittedName>
        <fullName evidence="2">Nuclear factor-related</fullName>
    </submittedName>
</protein>
<evidence type="ECO:0000256" key="1">
    <source>
        <dbReference type="SAM" id="MobiDB-lite"/>
    </source>
</evidence>
<comment type="caution">
    <text evidence="2">The sequence shown here is derived from an EMBL/GenBank/DDBJ whole genome shotgun (WGS) entry which is preliminary data.</text>
</comment>
<dbReference type="OrthoDB" id="1845386at2759"/>